<feature type="domain" description="AB hydrolase-1" evidence="3">
    <location>
        <begin position="59"/>
        <end position="217"/>
    </location>
</feature>
<dbReference type="AlphaFoldDB" id="A0A9X3MW21"/>
<dbReference type="SUPFAM" id="SSF53474">
    <property type="entry name" value="alpha/beta-Hydrolases"/>
    <property type="match status" value="1"/>
</dbReference>
<keyword evidence="5" id="KW-1185">Reference proteome</keyword>
<dbReference type="EMBL" id="JAPDOD010000018">
    <property type="protein sequence ID" value="MDA0162393.1"/>
    <property type="molecule type" value="Genomic_DNA"/>
</dbReference>
<sequence>MAFHPFLMTKLMLRSHRAPLTRTPGAVGLGFEDVAFAATDGVGLKGWFVPGGASPGPAIVFVHGWMWNRLGNVAGQTPVPDKDVDFLPAVKALHDAGYHVLLFDVRGHGESEAGKGPQTYGPMESRDFVGAVQYLRTRADVDGERIGAIGMSAGGNIVLYGVDAAQPIKAVLAVQPTRLISFNTNFARTELGPLGPALIKPVDLLYRLMRAPLPSRQDPAIPARGLNGTVVQYVQGTGDQWGELAVVEEFAAATPHTAGPVISYPSTERYSGYQYISERAEDVVAFFDHNL</sequence>
<protein>
    <submittedName>
        <fullName evidence="4">Alpha/beta fold hydrolase</fullName>
    </submittedName>
</protein>
<dbReference type="InterPro" id="IPR029058">
    <property type="entry name" value="AB_hydrolase_fold"/>
</dbReference>
<dbReference type="RefSeq" id="WP_270041634.1">
    <property type="nucleotide sequence ID" value="NZ_JAPDOD010000018.1"/>
</dbReference>
<evidence type="ECO:0000256" key="2">
    <source>
        <dbReference type="ARBA" id="ARBA00038115"/>
    </source>
</evidence>
<gene>
    <name evidence="4" type="ORF">OM076_19125</name>
</gene>
<evidence type="ECO:0000313" key="5">
    <source>
        <dbReference type="Proteomes" id="UP001149140"/>
    </source>
</evidence>
<dbReference type="Gene3D" id="3.40.50.1820">
    <property type="entry name" value="alpha/beta hydrolase"/>
    <property type="match status" value="1"/>
</dbReference>
<evidence type="ECO:0000256" key="1">
    <source>
        <dbReference type="ARBA" id="ARBA00022801"/>
    </source>
</evidence>
<comment type="caution">
    <text evidence="4">The sequence shown here is derived from an EMBL/GenBank/DDBJ whole genome shotgun (WGS) entry which is preliminary data.</text>
</comment>
<comment type="similarity">
    <text evidence="2">Belongs to the AB hydrolase superfamily. FUS2 hydrolase family.</text>
</comment>
<dbReference type="GO" id="GO:0052689">
    <property type="term" value="F:carboxylic ester hydrolase activity"/>
    <property type="evidence" value="ECO:0007669"/>
    <property type="project" value="UniProtKB-ARBA"/>
</dbReference>
<dbReference type="InterPro" id="IPR000073">
    <property type="entry name" value="AB_hydrolase_1"/>
</dbReference>
<dbReference type="Pfam" id="PF12697">
    <property type="entry name" value="Abhydrolase_6"/>
    <property type="match status" value="1"/>
</dbReference>
<accession>A0A9X3MW21</accession>
<dbReference type="Proteomes" id="UP001149140">
    <property type="component" value="Unassembled WGS sequence"/>
</dbReference>
<organism evidence="4 5">
    <name type="scientific">Solirubrobacter ginsenosidimutans</name>
    <dbReference type="NCBI Taxonomy" id="490573"/>
    <lineage>
        <taxon>Bacteria</taxon>
        <taxon>Bacillati</taxon>
        <taxon>Actinomycetota</taxon>
        <taxon>Thermoleophilia</taxon>
        <taxon>Solirubrobacterales</taxon>
        <taxon>Solirubrobacteraceae</taxon>
        <taxon>Solirubrobacter</taxon>
    </lineage>
</organism>
<proteinExistence type="inferred from homology"/>
<dbReference type="PANTHER" id="PTHR22946">
    <property type="entry name" value="DIENELACTONE HYDROLASE DOMAIN-CONTAINING PROTEIN-RELATED"/>
    <property type="match status" value="1"/>
</dbReference>
<reference evidence="4" key="1">
    <citation type="submission" date="2022-10" db="EMBL/GenBank/DDBJ databases">
        <title>The WGS of Solirubrobacter ginsenosidimutans DSM 21036.</title>
        <authorList>
            <person name="Jiang Z."/>
        </authorList>
    </citation>
    <scope>NUCLEOTIDE SEQUENCE</scope>
    <source>
        <strain evidence="4">DSM 21036</strain>
    </source>
</reference>
<evidence type="ECO:0000259" key="3">
    <source>
        <dbReference type="Pfam" id="PF12697"/>
    </source>
</evidence>
<name>A0A9X3MW21_9ACTN</name>
<evidence type="ECO:0000313" key="4">
    <source>
        <dbReference type="EMBL" id="MDA0162393.1"/>
    </source>
</evidence>
<keyword evidence="1 4" id="KW-0378">Hydrolase</keyword>
<dbReference type="PANTHER" id="PTHR22946:SF9">
    <property type="entry name" value="POLYKETIDE TRANSFERASE AF380"/>
    <property type="match status" value="1"/>
</dbReference>
<dbReference type="InterPro" id="IPR050261">
    <property type="entry name" value="FrsA_esterase"/>
</dbReference>